<accession>A0ABR1CXG3</accession>
<evidence type="ECO:0000313" key="2">
    <source>
        <dbReference type="Proteomes" id="UP001303046"/>
    </source>
</evidence>
<protein>
    <submittedName>
        <fullName evidence="1">Uncharacterized protein</fullName>
    </submittedName>
</protein>
<organism evidence="1 2">
    <name type="scientific">Necator americanus</name>
    <name type="common">Human hookworm</name>
    <dbReference type="NCBI Taxonomy" id="51031"/>
    <lineage>
        <taxon>Eukaryota</taxon>
        <taxon>Metazoa</taxon>
        <taxon>Ecdysozoa</taxon>
        <taxon>Nematoda</taxon>
        <taxon>Chromadorea</taxon>
        <taxon>Rhabditida</taxon>
        <taxon>Rhabditina</taxon>
        <taxon>Rhabditomorpha</taxon>
        <taxon>Strongyloidea</taxon>
        <taxon>Ancylostomatidae</taxon>
        <taxon>Bunostominae</taxon>
        <taxon>Necator</taxon>
    </lineage>
</organism>
<keyword evidence="2" id="KW-1185">Reference proteome</keyword>
<comment type="caution">
    <text evidence="1">The sequence shown here is derived from an EMBL/GenBank/DDBJ whole genome shotgun (WGS) entry which is preliminary data.</text>
</comment>
<evidence type="ECO:0000313" key="1">
    <source>
        <dbReference type="EMBL" id="KAK6742994.1"/>
    </source>
</evidence>
<proteinExistence type="predicted"/>
<dbReference type="Proteomes" id="UP001303046">
    <property type="component" value="Unassembled WGS sequence"/>
</dbReference>
<reference evidence="1 2" key="1">
    <citation type="submission" date="2023-08" db="EMBL/GenBank/DDBJ databases">
        <title>A Necator americanus chromosomal reference genome.</title>
        <authorList>
            <person name="Ilik V."/>
            <person name="Petrzelkova K.J."/>
            <person name="Pardy F."/>
            <person name="Fuh T."/>
            <person name="Niatou-Singa F.S."/>
            <person name="Gouil Q."/>
            <person name="Baker L."/>
            <person name="Ritchie M.E."/>
            <person name="Jex A.R."/>
            <person name="Gazzola D."/>
            <person name="Li H."/>
            <person name="Toshio Fujiwara R."/>
            <person name="Zhan B."/>
            <person name="Aroian R.V."/>
            <person name="Pafco B."/>
            <person name="Schwarz E.M."/>
        </authorList>
    </citation>
    <scope>NUCLEOTIDE SEQUENCE [LARGE SCALE GENOMIC DNA]</scope>
    <source>
        <strain evidence="1 2">Aroian</strain>
        <tissue evidence="1">Whole animal</tissue>
    </source>
</reference>
<dbReference type="EMBL" id="JAVFWL010000003">
    <property type="protein sequence ID" value="KAK6742994.1"/>
    <property type="molecule type" value="Genomic_DNA"/>
</dbReference>
<name>A0ABR1CXG3_NECAM</name>
<gene>
    <name evidence="1" type="primary">Necator_chrIII.g11095</name>
    <name evidence="1" type="ORF">RB195_010330</name>
</gene>
<sequence length="101" mass="11826">MDAMPFQKPARRLRRRRTQGDKFRLFTLHASMDERQAKAKVDVAKPQTVRCTEVELVPDLLNRSRKDCKNKKGLDERHPSKKAGLRQGFNTTDYTRCFETC</sequence>